<sequence length="323" mass="37123">MKRLPVKSLVQFRCVSKAWKSLIDSSEFIAAHSLFRHNQQQHLLISYQDPIDKENYVCYIDDDTFPQHRPLPTLPLYTTKMVVLWNPSIRISIVVIVLNNDIVGFGVCPVTNDPKIVSITQSSDDPNIGTGYRCKVMVYTLSTGKWRSLSNNLPTESIQDPRSLVVTDMFIYWHVGLTRNMIMSFDVTNEKFEVIELPDSLAIRHPMRMYCSKLCESLAMLHYREDTCTVWMMEHGAQRAFTKLFTIKTPDDFIVGLRKSGVPILQVTDDDPDDINARYKLAVYEPNSEHNNVFEICGTTSWFNLNSYVETLLLLGRSDCNSY</sequence>
<dbReference type="InterPro" id="IPR013187">
    <property type="entry name" value="F-box-assoc_dom_typ3"/>
</dbReference>
<gene>
    <name evidence="3" type="ORF">LVIROSA_LOCUS33475</name>
</gene>
<organism evidence="3 4">
    <name type="scientific">Lactuca virosa</name>
    <dbReference type="NCBI Taxonomy" id="75947"/>
    <lineage>
        <taxon>Eukaryota</taxon>
        <taxon>Viridiplantae</taxon>
        <taxon>Streptophyta</taxon>
        <taxon>Embryophyta</taxon>
        <taxon>Tracheophyta</taxon>
        <taxon>Spermatophyta</taxon>
        <taxon>Magnoliopsida</taxon>
        <taxon>eudicotyledons</taxon>
        <taxon>Gunneridae</taxon>
        <taxon>Pentapetalae</taxon>
        <taxon>asterids</taxon>
        <taxon>campanulids</taxon>
        <taxon>Asterales</taxon>
        <taxon>Asteraceae</taxon>
        <taxon>Cichorioideae</taxon>
        <taxon>Cichorieae</taxon>
        <taxon>Lactucinae</taxon>
        <taxon>Lactuca</taxon>
    </lineage>
</organism>
<accession>A0AAU9PCF2</accession>
<comment type="caution">
    <text evidence="3">The sequence shown here is derived from an EMBL/GenBank/DDBJ whole genome shotgun (WGS) entry which is preliminary data.</text>
</comment>
<dbReference type="InterPro" id="IPR017451">
    <property type="entry name" value="F-box-assoc_interact_dom"/>
</dbReference>
<feature type="domain" description="F-box" evidence="1">
    <location>
        <begin position="1"/>
        <end position="28"/>
    </location>
</feature>
<name>A0AAU9PCF2_9ASTR</name>
<dbReference type="PANTHER" id="PTHR31672:SF10">
    <property type="entry name" value="F-BOX DOMAIN-CONTAINING PROTEIN"/>
    <property type="match status" value="1"/>
</dbReference>
<dbReference type="NCBIfam" id="TIGR01640">
    <property type="entry name" value="F_box_assoc_1"/>
    <property type="match status" value="1"/>
</dbReference>
<evidence type="ECO:0000313" key="4">
    <source>
        <dbReference type="Proteomes" id="UP001157418"/>
    </source>
</evidence>
<feature type="domain" description="F-box associated beta-propeller type 3" evidence="2">
    <location>
        <begin position="80"/>
        <end position="243"/>
    </location>
</feature>
<dbReference type="InterPro" id="IPR036047">
    <property type="entry name" value="F-box-like_dom_sf"/>
</dbReference>
<evidence type="ECO:0008006" key="5">
    <source>
        <dbReference type="Google" id="ProtNLM"/>
    </source>
</evidence>
<evidence type="ECO:0000259" key="1">
    <source>
        <dbReference type="Pfam" id="PF00646"/>
    </source>
</evidence>
<dbReference type="Pfam" id="PF08268">
    <property type="entry name" value="FBA_3"/>
    <property type="match status" value="1"/>
</dbReference>
<evidence type="ECO:0000313" key="3">
    <source>
        <dbReference type="EMBL" id="CAH1447901.1"/>
    </source>
</evidence>
<dbReference type="EMBL" id="CAKMRJ010005634">
    <property type="protein sequence ID" value="CAH1447901.1"/>
    <property type="molecule type" value="Genomic_DNA"/>
</dbReference>
<dbReference type="Proteomes" id="UP001157418">
    <property type="component" value="Unassembled WGS sequence"/>
</dbReference>
<dbReference type="InterPro" id="IPR050796">
    <property type="entry name" value="SCF_F-box_component"/>
</dbReference>
<keyword evidence="4" id="KW-1185">Reference proteome</keyword>
<dbReference type="Pfam" id="PF00646">
    <property type="entry name" value="F-box"/>
    <property type="match status" value="1"/>
</dbReference>
<reference evidence="3 4" key="1">
    <citation type="submission" date="2022-01" db="EMBL/GenBank/DDBJ databases">
        <authorList>
            <person name="Xiong W."/>
            <person name="Schranz E."/>
        </authorList>
    </citation>
    <scope>NUCLEOTIDE SEQUENCE [LARGE SCALE GENOMIC DNA]</scope>
</reference>
<dbReference type="PANTHER" id="PTHR31672">
    <property type="entry name" value="BNACNNG10540D PROTEIN"/>
    <property type="match status" value="1"/>
</dbReference>
<protein>
    <recommendedName>
        <fullName evidence="5">F-box domain-containing protein</fullName>
    </recommendedName>
</protein>
<dbReference type="InterPro" id="IPR001810">
    <property type="entry name" value="F-box_dom"/>
</dbReference>
<dbReference type="SUPFAM" id="SSF81383">
    <property type="entry name" value="F-box domain"/>
    <property type="match status" value="1"/>
</dbReference>
<dbReference type="AlphaFoldDB" id="A0AAU9PCF2"/>
<proteinExistence type="predicted"/>
<evidence type="ECO:0000259" key="2">
    <source>
        <dbReference type="Pfam" id="PF08268"/>
    </source>
</evidence>